<sequence length="97" mass="11396">MNKSAQLDNFFRSIQDDGRISITHIGVYTALLQYWQQNCFAVPLFAFSRQVQEIAKVSRLTYQKCVRDLNEYGYLKYVPSFKRNRASEIYLTNINST</sequence>
<dbReference type="AlphaFoldDB" id="A0A286A6Z6"/>
<proteinExistence type="predicted"/>
<accession>A0A286A6Z6</accession>
<evidence type="ECO:0000313" key="1">
    <source>
        <dbReference type="EMBL" id="SOD17655.1"/>
    </source>
</evidence>
<dbReference type="Proteomes" id="UP000219281">
    <property type="component" value="Unassembled WGS sequence"/>
</dbReference>
<keyword evidence="2" id="KW-1185">Reference proteome</keyword>
<dbReference type="OrthoDB" id="1442826at2"/>
<evidence type="ECO:0000313" key="2">
    <source>
        <dbReference type="Proteomes" id="UP000219281"/>
    </source>
</evidence>
<evidence type="ECO:0008006" key="3">
    <source>
        <dbReference type="Google" id="ProtNLM"/>
    </source>
</evidence>
<gene>
    <name evidence="1" type="ORF">SAMN06297358_2621</name>
</gene>
<organism evidence="1 2">
    <name type="scientific">Pedobacter xixiisoli</name>
    <dbReference type="NCBI Taxonomy" id="1476464"/>
    <lineage>
        <taxon>Bacteria</taxon>
        <taxon>Pseudomonadati</taxon>
        <taxon>Bacteroidota</taxon>
        <taxon>Sphingobacteriia</taxon>
        <taxon>Sphingobacteriales</taxon>
        <taxon>Sphingobacteriaceae</taxon>
        <taxon>Pedobacter</taxon>
    </lineage>
</organism>
<protein>
    <recommendedName>
        <fullName evidence="3">Helix-turn-helix domain-containing protein</fullName>
    </recommendedName>
</protein>
<name>A0A286A6Z6_9SPHI</name>
<dbReference type="EMBL" id="OCMT01000003">
    <property type="protein sequence ID" value="SOD17655.1"/>
    <property type="molecule type" value="Genomic_DNA"/>
</dbReference>
<reference evidence="2" key="1">
    <citation type="submission" date="2017-09" db="EMBL/GenBank/DDBJ databases">
        <authorList>
            <person name="Varghese N."/>
            <person name="Submissions S."/>
        </authorList>
    </citation>
    <scope>NUCLEOTIDE SEQUENCE [LARGE SCALE GENOMIC DNA]</scope>
    <source>
        <strain evidence="2">CGMCC 1.12803</strain>
    </source>
</reference>